<evidence type="ECO:0000256" key="9">
    <source>
        <dbReference type="ARBA" id="ARBA00022853"/>
    </source>
</evidence>
<evidence type="ECO:0000256" key="2">
    <source>
        <dbReference type="ARBA" id="ARBA00006301"/>
    </source>
</evidence>
<keyword evidence="11" id="KW-0804">Transcription</keyword>
<keyword evidence="6 13" id="KW-0489">Methyltransferase</keyword>
<keyword evidence="8 13" id="KW-0949">S-adenosyl-L-methionine</keyword>
<evidence type="ECO:0000256" key="3">
    <source>
        <dbReference type="ARBA" id="ARBA00020203"/>
    </source>
</evidence>
<dbReference type="EMBL" id="KQ459606">
    <property type="protein sequence ID" value="KPI91054.1"/>
    <property type="molecule type" value="Genomic_DNA"/>
</dbReference>
<dbReference type="GO" id="GO:0046015">
    <property type="term" value="P:regulation of transcription by glucose"/>
    <property type="evidence" value="ECO:0007669"/>
    <property type="project" value="TreeGrafter"/>
</dbReference>
<comment type="subcellular location">
    <subcellularLocation>
        <location evidence="1 13">Nucleus</location>
        <location evidence="1 13">Nucleolus</location>
    </subcellularLocation>
</comment>
<keyword evidence="12 13" id="KW-0539">Nucleus</keyword>
<dbReference type="Proteomes" id="UP000053268">
    <property type="component" value="Unassembled WGS sequence"/>
</dbReference>
<dbReference type="GO" id="GO:0006364">
    <property type="term" value="P:rRNA processing"/>
    <property type="evidence" value="ECO:0007669"/>
    <property type="project" value="UniProtKB-UniRule"/>
</dbReference>
<keyword evidence="10" id="KW-0805">Transcription regulation</keyword>
<keyword evidence="9" id="KW-0156">Chromatin regulator</keyword>
<evidence type="ECO:0000256" key="4">
    <source>
        <dbReference type="ARBA" id="ARBA00022491"/>
    </source>
</evidence>
<evidence type="ECO:0000256" key="10">
    <source>
        <dbReference type="ARBA" id="ARBA00023015"/>
    </source>
</evidence>
<evidence type="ECO:0000256" key="1">
    <source>
        <dbReference type="ARBA" id="ARBA00004604"/>
    </source>
</evidence>
<evidence type="ECO:0000313" key="16">
    <source>
        <dbReference type="Proteomes" id="UP000053268"/>
    </source>
</evidence>
<dbReference type="FunFam" id="3.40.50.150:FF:000068">
    <property type="entry name" value="Ribosomal RNA-processing protein 8"/>
    <property type="match status" value="1"/>
</dbReference>
<dbReference type="PANTHER" id="PTHR12787:SF0">
    <property type="entry name" value="RIBOSOMAL RNA-PROCESSING PROTEIN 8"/>
    <property type="match status" value="1"/>
</dbReference>
<keyword evidence="16" id="KW-1185">Reference proteome</keyword>
<feature type="region of interest" description="Disordered" evidence="14">
    <location>
        <begin position="114"/>
        <end position="139"/>
    </location>
</feature>
<feature type="compositionally biased region" description="Basic residues" evidence="14">
    <location>
        <begin position="116"/>
        <end position="125"/>
    </location>
</feature>
<dbReference type="AlphaFoldDB" id="A0A194PED5"/>
<dbReference type="FunFam" id="1.10.10.2150:FF:000001">
    <property type="entry name" value="Ribosomal RNA-processing protein 8"/>
    <property type="match status" value="1"/>
</dbReference>
<dbReference type="PANTHER" id="PTHR12787">
    <property type="entry name" value="RIBOSOMAL RNA-PROCESSING PROTEIN 8"/>
    <property type="match status" value="1"/>
</dbReference>
<evidence type="ECO:0000256" key="8">
    <source>
        <dbReference type="ARBA" id="ARBA00022691"/>
    </source>
</evidence>
<comment type="similarity">
    <text evidence="2 13">Belongs to the methyltransferase superfamily. RRP8 family.</text>
</comment>
<name>A0A194PED5_PAPXU</name>
<evidence type="ECO:0000256" key="13">
    <source>
        <dbReference type="RuleBase" id="RU365074"/>
    </source>
</evidence>
<dbReference type="SUPFAM" id="SSF53335">
    <property type="entry name" value="S-adenosyl-L-methionine-dependent methyltransferases"/>
    <property type="match status" value="1"/>
</dbReference>
<sequence length="453" mass="52092">MFKVPEWEEDTKKPSLSYVNNIKKQKRTKKKKVEVSKNDVPAKITVENKVVKNADLLPNGSNKTETIKIKSNIHDKHTLVNKLNKKKKKQIKTNKLSQSIKNIEMTVQNCNTENKKKNKLTKKKKSSESDNVDEMQIKNGDDDKLDEILLDARKRKFNDKFNNEDSEEIMFSQETSKKTKPENTQNSTTKKVINGVHTISKPNQVNRTFNKRKEIIKSMLNKASQRNHIEVNGNQLRERMLNRLKAAQFRYLNEKLYTSSGGEAQSLFQEDPLAFHTYHQGYQQQVKKWPVKPLDVIVKKILEMPKSHLVADMGCGEAALCARVPQRVRSFDLVAAHEGVEACDMAHTPLPAASVDVAVYCLALMGTDLTQYLLEANRVLKVGGHLLIAEVESRFEEAEGFAREVQRLGFKLRELDKQHQVFFFFHFSKVQQPPVKKSKLPHLTLKPCLYKKR</sequence>
<dbReference type="GO" id="GO:0033553">
    <property type="term" value="C:rDNA heterochromatin"/>
    <property type="evidence" value="ECO:0007669"/>
    <property type="project" value="TreeGrafter"/>
</dbReference>
<protein>
    <recommendedName>
        <fullName evidence="3 13">Ribosomal RNA-processing protein 8</fullName>
        <ecNumber evidence="13">2.1.1.-</ecNumber>
    </recommendedName>
</protein>
<dbReference type="GO" id="GO:0042149">
    <property type="term" value="P:cellular response to glucose starvation"/>
    <property type="evidence" value="ECO:0007669"/>
    <property type="project" value="TreeGrafter"/>
</dbReference>
<keyword evidence="4" id="KW-0678">Repressor</keyword>
<comment type="function">
    <text evidence="13">Probable methyltransferase required to silence rDNA.</text>
</comment>
<keyword evidence="5 13" id="KW-0698">rRNA processing</keyword>
<evidence type="ECO:0000256" key="5">
    <source>
        <dbReference type="ARBA" id="ARBA00022552"/>
    </source>
</evidence>
<organism evidence="15 16">
    <name type="scientific">Papilio xuthus</name>
    <name type="common">Asian swallowtail butterfly</name>
    <dbReference type="NCBI Taxonomy" id="66420"/>
    <lineage>
        <taxon>Eukaryota</taxon>
        <taxon>Metazoa</taxon>
        <taxon>Ecdysozoa</taxon>
        <taxon>Arthropoda</taxon>
        <taxon>Hexapoda</taxon>
        <taxon>Insecta</taxon>
        <taxon>Pterygota</taxon>
        <taxon>Neoptera</taxon>
        <taxon>Endopterygota</taxon>
        <taxon>Lepidoptera</taxon>
        <taxon>Glossata</taxon>
        <taxon>Ditrysia</taxon>
        <taxon>Papilionoidea</taxon>
        <taxon>Papilionidae</taxon>
        <taxon>Papilioninae</taxon>
        <taxon>Papilio</taxon>
    </lineage>
</organism>
<dbReference type="Gene3D" id="3.40.50.150">
    <property type="entry name" value="Vaccinia Virus protein VP39"/>
    <property type="match status" value="1"/>
</dbReference>
<gene>
    <name evidence="15" type="ORF">RR46_14558</name>
</gene>
<dbReference type="InterPro" id="IPR007823">
    <property type="entry name" value="RRP8"/>
</dbReference>
<evidence type="ECO:0000256" key="6">
    <source>
        <dbReference type="ARBA" id="ARBA00022603"/>
    </source>
</evidence>
<reference evidence="15 16" key="1">
    <citation type="journal article" date="2015" name="Nat. Commun.">
        <title>Outbred genome sequencing and CRISPR/Cas9 gene editing in butterflies.</title>
        <authorList>
            <person name="Li X."/>
            <person name="Fan D."/>
            <person name="Zhang W."/>
            <person name="Liu G."/>
            <person name="Zhang L."/>
            <person name="Zhao L."/>
            <person name="Fang X."/>
            <person name="Chen L."/>
            <person name="Dong Y."/>
            <person name="Chen Y."/>
            <person name="Ding Y."/>
            <person name="Zhao R."/>
            <person name="Feng M."/>
            <person name="Zhu Y."/>
            <person name="Feng Y."/>
            <person name="Jiang X."/>
            <person name="Zhu D."/>
            <person name="Xiang H."/>
            <person name="Feng X."/>
            <person name="Li S."/>
            <person name="Wang J."/>
            <person name="Zhang G."/>
            <person name="Kronforst M.R."/>
            <person name="Wang W."/>
        </authorList>
    </citation>
    <scope>NUCLEOTIDE SEQUENCE [LARGE SCALE GENOMIC DNA]</scope>
    <source>
        <strain evidence="15">Ya'a_city_454_Px</strain>
        <tissue evidence="15">Whole body</tissue>
    </source>
</reference>
<dbReference type="InterPro" id="IPR042036">
    <property type="entry name" value="RRP8_N"/>
</dbReference>
<evidence type="ECO:0000256" key="11">
    <source>
        <dbReference type="ARBA" id="ARBA00023163"/>
    </source>
</evidence>
<dbReference type="GO" id="GO:0005730">
    <property type="term" value="C:nucleolus"/>
    <property type="evidence" value="ECO:0007669"/>
    <property type="project" value="UniProtKB-SubCell"/>
</dbReference>
<dbReference type="GO" id="GO:0005677">
    <property type="term" value="C:chromatin silencing complex"/>
    <property type="evidence" value="ECO:0007669"/>
    <property type="project" value="TreeGrafter"/>
</dbReference>
<keyword evidence="7 13" id="KW-0808">Transferase</keyword>
<proteinExistence type="inferred from homology"/>
<accession>A0A194PED5</accession>
<dbReference type="Gene3D" id="1.10.10.2150">
    <property type="entry name" value="Ribosomal RNA-processing protein 8, N-terminal domain"/>
    <property type="match status" value="1"/>
</dbReference>
<evidence type="ECO:0000256" key="12">
    <source>
        <dbReference type="ARBA" id="ARBA00023242"/>
    </source>
</evidence>
<dbReference type="GO" id="GO:0032259">
    <property type="term" value="P:methylation"/>
    <property type="evidence" value="ECO:0007669"/>
    <property type="project" value="UniProtKB-KW"/>
</dbReference>
<dbReference type="Pfam" id="PF05148">
    <property type="entry name" value="Methyltransf_8"/>
    <property type="match status" value="1"/>
</dbReference>
<evidence type="ECO:0000256" key="7">
    <source>
        <dbReference type="ARBA" id="ARBA00022679"/>
    </source>
</evidence>
<dbReference type="InterPro" id="IPR029063">
    <property type="entry name" value="SAM-dependent_MTases_sf"/>
</dbReference>
<dbReference type="STRING" id="66420.A0A194PED5"/>
<evidence type="ECO:0000256" key="14">
    <source>
        <dbReference type="SAM" id="MobiDB-lite"/>
    </source>
</evidence>
<evidence type="ECO:0000313" key="15">
    <source>
        <dbReference type="EMBL" id="KPI91054.1"/>
    </source>
</evidence>
<dbReference type="EC" id="2.1.1.-" evidence="13"/>
<dbReference type="GO" id="GO:0000183">
    <property type="term" value="P:rDNA heterochromatin formation"/>
    <property type="evidence" value="ECO:0007669"/>
    <property type="project" value="TreeGrafter"/>
</dbReference>
<dbReference type="GO" id="GO:0008168">
    <property type="term" value="F:methyltransferase activity"/>
    <property type="evidence" value="ECO:0007669"/>
    <property type="project" value="UniProtKB-KW"/>
</dbReference>